<dbReference type="InterPro" id="IPR050542">
    <property type="entry name" value="Glycosyl_Hydrlase18_Chitinase"/>
</dbReference>
<dbReference type="AlphaFoldDB" id="A0A4P7NS42"/>
<accession>A0A4P7NS42</accession>
<feature type="region of interest" description="Disordered" evidence="1">
    <location>
        <begin position="306"/>
        <end position="369"/>
    </location>
</feature>
<evidence type="ECO:0000313" key="2">
    <source>
        <dbReference type="EMBL" id="QBZ64656.1"/>
    </source>
</evidence>
<dbReference type="EMBL" id="CP034209">
    <property type="protein sequence ID" value="QBZ64656.1"/>
    <property type="molecule type" value="Genomic_DNA"/>
</dbReference>
<dbReference type="GO" id="GO:0004568">
    <property type="term" value="F:chitinase activity"/>
    <property type="evidence" value="ECO:0007669"/>
    <property type="project" value="TreeGrafter"/>
</dbReference>
<dbReference type="SUPFAM" id="SSF51445">
    <property type="entry name" value="(Trans)glycosidases"/>
    <property type="match status" value="1"/>
</dbReference>
<dbReference type="PANTHER" id="PTHR45708:SF60">
    <property type="entry name" value="III CHITINASE, PUTATIVE (AFU_ORTHOLOGUE AFUA_5G03850)-RELATED"/>
    <property type="match status" value="1"/>
</dbReference>
<dbReference type="InterPro" id="IPR001223">
    <property type="entry name" value="Glyco_hydro18_cat"/>
</dbReference>
<organism evidence="2 3">
    <name type="scientific">Pyricularia oryzae</name>
    <name type="common">Rice blast fungus</name>
    <name type="synonym">Magnaporthe oryzae</name>
    <dbReference type="NCBI Taxonomy" id="318829"/>
    <lineage>
        <taxon>Eukaryota</taxon>
        <taxon>Fungi</taxon>
        <taxon>Dikarya</taxon>
        <taxon>Ascomycota</taxon>
        <taxon>Pezizomycotina</taxon>
        <taxon>Sordariomycetes</taxon>
        <taxon>Sordariomycetidae</taxon>
        <taxon>Magnaporthales</taxon>
        <taxon>Pyriculariaceae</taxon>
        <taxon>Pyricularia</taxon>
    </lineage>
</organism>
<dbReference type="Proteomes" id="UP000294847">
    <property type="component" value="Chromosome 6"/>
</dbReference>
<dbReference type="PROSITE" id="PS51910">
    <property type="entry name" value="GH18_2"/>
    <property type="match status" value="1"/>
</dbReference>
<sequence>MPPIPSTPGPHLPRIITYFQTTHTRDGKAISVLPLIREPGVSVTHVIVAAIHLNEDPDAITLNDHHPGHERYQTMWAEMRILQASGVKILGMLGGHARGSYERLDADQAQFERYYAALHRMIETHALEGLDLDVEEPMSLQGIVRLIDRLRADFGPDFIITLAPVATALLGDDDPRRNLSGFGYDALHAERGHEIAWYNTQFYCGWGDCSNPVMYELIMSRGRFPADKVVVGLVTNHANGSGWVPWEMLASVLPILVGRRADFGGVMGWEYFNSLPGGEEKPWEWAMFMTALIRGDRAVAPQEQHVLESVESESQRERDERARQKKEAESQKAAAAVMEADPDDSKGGDAPVPHEFEYHSDGRETPGSP</sequence>
<proteinExistence type="predicted"/>
<reference evidence="2 3" key="1">
    <citation type="journal article" date="2019" name="Mol. Biol. Evol.">
        <title>Blast fungal genomes show frequent chromosomal changes, gene gains and losses, and effector gene turnover.</title>
        <authorList>
            <person name="Gomez Luciano L.B."/>
            <person name="Jason Tsai I."/>
            <person name="Chuma I."/>
            <person name="Tosa Y."/>
            <person name="Chen Y.H."/>
            <person name="Li J.Y."/>
            <person name="Li M.Y."/>
            <person name="Jade Lu M.Y."/>
            <person name="Nakayashiki H."/>
            <person name="Li W.H."/>
        </authorList>
    </citation>
    <scope>NUCLEOTIDE SEQUENCE [LARGE SCALE GENOMIC DNA]</scope>
    <source>
        <strain evidence="2">MZ5-1-6</strain>
    </source>
</reference>
<dbReference type="GO" id="GO:0005975">
    <property type="term" value="P:carbohydrate metabolic process"/>
    <property type="evidence" value="ECO:0007669"/>
    <property type="project" value="InterPro"/>
</dbReference>
<protein>
    <submittedName>
        <fullName evidence="2">Uncharacterized protein</fullName>
    </submittedName>
</protein>
<feature type="compositionally biased region" description="Basic and acidic residues" evidence="1">
    <location>
        <begin position="306"/>
        <end position="330"/>
    </location>
</feature>
<dbReference type="Pfam" id="PF00704">
    <property type="entry name" value="Glyco_hydro_18"/>
    <property type="match status" value="1"/>
</dbReference>
<evidence type="ECO:0000313" key="3">
    <source>
        <dbReference type="Proteomes" id="UP000294847"/>
    </source>
</evidence>
<name>A0A4P7NS42_PYROR</name>
<feature type="compositionally biased region" description="Basic and acidic residues" evidence="1">
    <location>
        <begin position="343"/>
        <end position="369"/>
    </location>
</feature>
<dbReference type="GO" id="GO:0005576">
    <property type="term" value="C:extracellular region"/>
    <property type="evidence" value="ECO:0007669"/>
    <property type="project" value="TreeGrafter"/>
</dbReference>
<dbReference type="InterPro" id="IPR017853">
    <property type="entry name" value="GH"/>
</dbReference>
<dbReference type="PANTHER" id="PTHR45708">
    <property type="entry name" value="ENDOCHITINASE"/>
    <property type="match status" value="1"/>
</dbReference>
<evidence type="ECO:0000256" key="1">
    <source>
        <dbReference type="SAM" id="MobiDB-lite"/>
    </source>
</evidence>
<dbReference type="Gene3D" id="3.20.20.80">
    <property type="entry name" value="Glycosidases"/>
    <property type="match status" value="1"/>
</dbReference>
<gene>
    <name evidence="2" type="ORF">PoMZ_06354</name>
</gene>